<dbReference type="Pfam" id="PF05971">
    <property type="entry name" value="Methyltransf_10"/>
    <property type="match status" value="1"/>
</dbReference>
<keyword evidence="5" id="KW-1185">Reference proteome</keyword>
<dbReference type="EMBL" id="UYSL01002878">
    <property type="protein sequence ID" value="VDL66081.1"/>
    <property type="molecule type" value="Genomic_DNA"/>
</dbReference>
<dbReference type="WBParaSite" id="NBR_0000249101-mRNA-1">
    <property type="protein sequence ID" value="NBR_0000249101-mRNA-1"/>
    <property type="gene ID" value="NBR_0000249101"/>
</dbReference>
<evidence type="ECO:0000313" key="5">
    <source>
        <dbReference type="Proteomes" id="UP000271162"/>
    </source>
</evidence>
<dbReference type="PANTHER" id="PTHR13393:SF0">
    <property type="entry name" value="RNA N6-ADENOSINE-METHYLTRANSFERASE METTL16"/>
    <property type="match status" value="1"/>
</dbReference>
<proteinExistence type="predicted"/>
<dbReference type="STRING" id="27835.A0A0N4XIY9"/>
<reference evidence="6" key="1">
    <citation type="submission" date="2017-02" db="UniProtKB">
        <authorList>
            <consortium name="WormBaseParasite"/>
        </authorList>
    </citation>
    <scope>IDENTIFICATION</scope>
</reference>
<organism evidence="6">
    <name type="scientific">Nippostrongylus brasiliensis</name>
    <name type="common">Rat hookworm</name>
    <dbReference type="NCBI Taxonomy" id="27835"/>
    <lineage>
        <taxon>Eukaryota</taxon>
        <taxon>Metazoa</taxon>
        <taxon>Ecdysozoa</taxon>
        <taxon>Nematoda</taxon>
        <taxon>Chromadorea</taxon>
        <taxon>Rhabditida</taxon>
        <taxon>Rhabditina</taxon>
        <taxon>Rhabditomorpha</taxon>
        <taxon>Strongyloidea</taxon>
        <taxon>Heligmosomidae</taxon>
        <taxon>Nippostrongylus</taxon>
    </lineage>
</organism>
<protein>
    <submittedName>
        <fullName evidence="6">Methyltransferase-like protein 16 homolog (inferred by orthology to a C. elegans protein)</fullName>
    </submittedName>
</protein>
<dbReference type="GO" id="GO:0070475">
    <property type="term" value="P:rRNA base methylation"/>
    <property type="evidence" value="ECO:0007669"/>
    <property type="project" value="TreeGrafter"/>
</dbReference>
<dbReference type="Proteomes" id="UP000271162">
    <property type="component" value="Unassembled WGS sequence"/>
</dbReference>
<evidence type="ECO:0000313" key="4">
    <source>
        <dbReference type="EMBL" id="VDL66081.1"/>
    </source>
</evidence>
<evidence type="ECO:0000313" key="6">
    <source>
        <dbReference type="WBParaSite" id="NBR_0000249101-mRNA-1"/>
    </source>
</evidence>
<feature type="region of interest" description="Disordered" evidence="3">
    <location>
        <begin position="1"/>
        <end position="23"/>
    </location>
</feature>
<accession>A0A0N4XIY9</accession>
<dbReference type="InterPro" id="IPR010286">
    <property type="entry name" value="METTL16/RlmF"/>
</dbReference>
<reference evidence="4 5" key="2">
    <citation type="submission" date="2018-11" db="EMBL/GenBank/DDBJ databases">
        <authorList>
            <consortium name="Pathogen Informatics"/>
        </authorList>
    </citation>
    <scope>NUCLEOTIDE SEQUENCE [LARGE SCALE GENOMIC DNA]</scope>
</reference>
<dbReference type="AlphaFoldDB" id="A0A0N4XIY9"/>
<dbReference type="GO" id="GO:0005634">
    <property type="term" value="C:nucleus"/>
    <property type="evidence" value="ECO:0007669"/>
    <property type="project" value="TreeGrafter"/>
</dbReference>
<dbReference type="GO" id="GO:0008168">
    <property type="term" value="F:methyltransferase activity"/>
    <property type="evidence" value="ECO:0007669"/>
    <property type="project" value="UniProtKB-KW"/>
</dbReference>
<dbReference type="PANTHER" id="PTHR13393">
    <property type="entry name" value="SAM-DEPENDENT METHYLTRANSFERASE"/>
    <property type="match status" value="1"/>
</dbReference>
<keyword evidence="2" id="KW-0808">Transferase</keyword>
<sequence length="278" mass="30906">MASGAMLNECAVDSSEAERAPPRSATVARRGELEVEGGEVAFIGRLIDDSVFLQTQVSIYTTMLGKKSSITALCRRLSRIDGVRYTVSTLAQGRTLRWVLAWTFLPQILLENKSCASLNLLCPSDGKSSALLWVRSHLERLEVETERENLDMLICSARSITWTNQRAKRRAEARLNPLDVKRSRLSNADVGVQVSMGVGDGKDSLSDAGNFDSCETVPLSSSRADLSIQAYFPCSIRPSVLRFRVIQSRENEGVTFEFVDGYKPGLYQLLQYLKNQMK</sequence>
<dbReference type="Gene3D" id="3.40.50.150">
    <property type="entry name" value="Vaccinia Virus protein VP39"/>
    <property type="match status" value="1"/>
</dbReference>
<dbReference type="InterPro" id="IPR029063">
    <property type="entry name" value="SAM-dependent_MTases_sf"/>
</dbReference>
<keyword evidence="1" id="KW-0489">Methyltransferase</keyword>
<evidence type="ECO:0000256" key="3">
    <source>
        <dbReference type="SAM" id="MobiDB-lite"/>
    </source>
</evidence>
<gene>
    <name evidence="4" type="ORF">NBR_LOCUS2492</name>
</gene>
<evidence type="ECO:0000256" key="2">
    <source>
        <dbReference type="ARBA" id="ARBA00022679"/>
    </source>
</evidence>
<dbReference type="OMA" id="HVSCEAN"/>
<evidence type="ECO:0000256" key="1">
    <source>
        <dbReference type="ARBA" id="ARBA00022603"/>
    </source>
</evidence>
<name>A0A0N4XIY9_NIPBR</name>